<dbReference type="Gene3D" id="1.10.510.10">
    <property type="entry name" value="Transferase(Phosphotransferase) domain 1"/>
    <property type="match status" value="1"/>
</dbReference>
<comment type="catalytic activity">
    <reaction evidence="8">
        <text>L-seryl-[protein] + ATP = O-phospho-L-seryl-[protein] + ADP + H(+)</text>
        <dbReference type="Rhea" id="RHEA:17989"/>
        <dbReference type="Rhea" id="RHEA-COMP:9863"/>
        <dbReference type="Rhea" id="RHEA-COMP:11604"/>
        <dbReference type="ChEBI" id="CHEBI:15378"/>
        <dbReference type="ChEBI" id="CHEBI:29999"/>
        <dbReference type="ChEBI" id="CHEBI:30616"/>
        <dbReference type="ChEBI" id="CHEBI:83421"/>
        <dbReference type="ChEBI" id="CHEBI:456216"/>
        <dbReference type="EC" id="2.7.11.1"/>
    </reaction>
</comment>
<reference evidence="11" key="1">
    <citation type="submission" date="2023-03" db="EMBL/GenBank/DDBJ databases">
        <title>Emydomyces testavorans Genome Sequence.</title>
        <authorList>
            <person name="Hoyer L."/>
        </authorList>
    </citation>
    <scope>NUCLEOTIDE SEQUENCE</scope>
    <source>
        <strain evidence="11">16-2883</strain>
    </source>
</reference>
<dbReference type="GO" id="GO:0005737">
    <property type="term" value="C:cytoplasm"/>
    <property type="evidence" value="ECO:0007669"/>
    <property type="project" value="TreeGrafter"/>
</dbReference>
<keyword evidence="4 9" id="KW-0547">Nucleotide-binding</keyword>
<accession>A0AAF0DDV8</accession>
<dbReference type="SUPFAM" id="SSF56112">
    <property type="entry name" value="Protein kinase-like (PK-like)"/>
    <property type="match status" value="1"/>
</dbReference>
<keyword evidence="2" id="KW-0723">Serine/threonine-protein kinase</keyword>
<dbReference type="PANTHER" id="PTHR47634:SF9">
    <property type="entry name" value="PROTEIN KINASE DOMAIN-CONTAINING PROTEIN-RELATED"/>
    <property type="match status" value="1"/>
</dbReference>
<comment type="catalytic activity">
    <reaction evidence="7">
        <text>L-threonyl-[protein] + ATP = O-phospho-L-threonyl-[protein] + ADP + H(+)</text>
        <dbReference type="Rhea" id="RHEA:46608"/>
        <dbReference type="Rhea" id="RHEA-COMP:11060"/>
        <dbReference type="Rhea" id="RHEA-COMP:11605"/>
        <dbReference type="ChEBI" id="CHEBI:15378"/>
        <dbReference type="ChEBI" id="CHEBI:30013"/>
        <dbReference type="ChEBI" id="CHEBI:30616"/>
        <dbReference type="ChEBI" id="CHEBI:61977"/>
        <dbReference type="ChEBI" id="CHEBI:456216"/>
        <dbReference type="EC" id="2.7.11.1"/>
    </reaction>
</comment>
<dbReference type="InterPro" id="IPR000719">
    <property type="entry name" value="Prot_kinase_dom"/>
</dbReference>
<dbReference type="GO" id="GO:0004674">
    <property type="term" value="F:protein serine/threonine kinase activity"/>
    <property type="evidence" value="ECO:0007669"/>
    <property type="project" value="UniProtKB-KW"/>
</dbReference>
<dbReference type="GO" id="GO:0050684">
    <property type="term" value="P:regulation of mRNA processing"/>
    <property type="evidence" value="ECO:0007669"/>
    <property type="project" value="TreeGrafter"/>
</dbReference>
<dbReference type="PROSITE" id="PS50011">
    <property type="entry name" value="PROTEIN_KINASE_DOM"/>
    <property type="match status" value="1"/>
</dbReference>
<dbReference type="SMART" id="SM00220">
    <property type="entry name" value="S_TKc"/>
    <property type="match status" value="1"/>
</dbReference>
<name>A0AAF0DDV8_9EURO</name>
<dbReference type="InterPro" id="IPR011009">
    <property type="entry name" value="Kinase-like_dom_sf"/>
</dbReference>
<keyword evidence="5" id="KW-0418">Kinase</keyword>
<evidence type="ECO:0000256" key="2">
    <source>
        <dbReference type="ARBA" id="ARBA00022527"/>
    </source>
</evidence>
<dbReference type="Pfam" id="PF00069">
    <property type="entry name" value="Pkinase"/>
    <property type="match status" value="1"/>
</dbReference>
<sequence>MAFDKFFFGFDDDVEDVGKYKPGGYHPVHLGDILPKKSTSSREPRYRIIQKLGHGVFGTVWLARDLLGSLGYVAVKINVSRITGKSNETRILRWLRDSNHHGQPGYDNIVGLLDDFTIRGPNGTHECLVTEVVARLRDLVDDATFPTYTREISFQVLSGLAYLHNQGVTHGDFHFGNIGICIPQLQELSEEQLLDFLMNQTSTAITPVIPRDPLDQSQSLPAYVIPFINLVTFLKFSLGTSARFAPIRVKILDFGNGEPDHHESI</sequence>
<dbReference type="GO" id="GO:0005524">
    <property type="term" value="F:ATP binding"/>
    <property type="evidence" value="ECO:0007669"/>
    <property type="project" value="UniProtKB-UniRule"/>
</dbReference>
<dbReference type="InterPro" id="IPR051334">
    <property type="entry name" value="SRPK"/>
</dbReference>
<evidence type="ECO:0000256" key="3">
    <source>
        <dbReference type="ARBA" id="ARBA00022679"/>
    </source>
</evidence>
<dbReference type="EC" id="2.7.11.1" evidence="1"/>
<dbReference type="EMBL" id="CP120627">
    <property type="protein sequence ID" value="WEW56754.1"/>
    <property type="molecule type" value="Genomic_DNA"/>
</dbReference>
<evidence type="ECO:0000256" key="9">
    <source>
        <dbReference type="PROSITE-ProRule" id="PRU10141"/>
    </source>
</evidence>
<dbReference type="Proteomes" id="UP001219355">
    <property type="component" value="Chromosome 1"/>
</dbReference>
<feature type="domain" description="Protein kinase" evidence="10">
    <location>
        <begin position="46"/>
        <end position="265"/>
    </location>
</feature>
<evidence type="ECO:0000256" key="8">
    <source>
        <dbReference type="ARBA" id="ARBA00048679"/>
    </source>
</evidence>
<evidence type="ECO:0000259" key="10">
    <source>
        <dbReference type="PROSITE" id="PS50011"/>
    </source>
</evidence>
<evidence type="ECO:0000256" key="5">
    <source>
        <dbReference type="ARBA" id="ARBA00022777"/>
    </source>
</evidence>
<dbReference type="PROSITE" id="PS00107">
    <property type="entry name" value="PROTEIN_KINASE_ATP"/>
    <property type="match status" value="1"/>
</dbReference>
<protein>
    <recommendedName>
        <fullName evidence="1">non-specific serine/threonine protein kinase</fullName>
        <ecNumber evidence="1">2.7.11.1</ecNumber>
    </recommendedName>
</protein>
<gene>
    <name evidence="11" type="ORF">PRK78_002205</name>
</gene>
<keyword evidence="6 9" id="KW-0067">ATP-binding</keyword>
<keyword evidence="3" id="KW-0808">Transferase</keyword>
<feature type="binding site" evidence="9">
    <location>
        <position position="76"/>
    </location>
    <ligand>
        <name>ATP</name>
        <dbReference type="ChEBI" id="CHEBI:30616"/>
    </ligand>
</feature>
<dbReference type="AlphaFoldDB" id="A0AAF0DDV8"/>
<evidence type="ECO:0000256" key="6">
    <source>
        <dbReference type="ARBA" id="ARBA00022840"/>
    </source>
</evidence>
<dbReference type="PANTHER" id="PTHR47634">
    <property type="entry name" value="PROTEIN KINASE DOMAIN-CONTAINING PROTEIN-RELATED"/>
    <property type="match status" value="1"/>
</dbReference>
<dbReference type="Gene3D" id="3.30.200.20">
    <property type="entry name" value="Phosphorylase Kinase, domain 1"/>
    <property type="match status" value="1"/>
</dbReference>
<dbReference type="InterPro" id="IPR017441">
    <property type="entry name" value="Protein_kinase_ATP_BS"/>
</dbReference>
<dbReference type="GO" id="GO:0000245">
    <property type="term" value="P:spliceosomal complex assembly"/>
    <property type="evidence" value="ECO:0007669"/>
    <property type="project" value="TreeGrafter"/>
</dbReference>
<evidence type="ECO:0000256" key="4">
    <source>
        <dbReference type="ARBA" id="ARBA00022741"/>
    </source>
</evidence>
<evidence type="ECO:0000313" key="12">
    <source>
        <dbReference type="Proteomes" id="UP001219355"/>
    </source>
</evidence>
<organism evidence="11 12">
    <name type="scientific">Emydomyces testavorans</name>
    <dbReference type="NCBI Taxonomy" id="2070801"/>
    <lineage>
        <taxon>Eukaryota</taxon>
        <taxon>Fungi</taxon>
        <taxon>Dikarya</taxon>
        <taxon>Ascomycota</taxon>
        <taxon>Pezizomycotina</taxon>
        <taxon>Eurotiomycetes</taxon>
        <taxon>Eurotiomycetidae</taxon>
        <taxon>Onygenales</taxon>
        <taxon>Nannizziopsiaceae</taxon>
        <taxon>Emydomyces</taxon>
    </lineage>
</organism>
<keyword evidence="12" id="KW-1185">Reference proteome</keyword>
<proteinExistence type="predicted"/>
<evidence type="ECO:0000256" key="1">
    <source>
        <dbReference type="ARBA" id="ARBA00012513"/>
    </source>
</evidence>
<evidence type="ECO:0000313" key="11">
    <source>
        <dbReference type="EMBL" id="WEW56754.1"/>
    </source>
</evidence>
<dbReference type="GO" id="GO:0005634">
    <property type="term" value="C:nucleus"/>
    <property type="evidence" value="ECO:0007669"/>
    <property type="project" value="TreeGrafter"/>
</dbReference>
<evidence type="ECO:0000256" key="7">
    <source>
        <dbReference type="ARBA" id="ARBA00047899"/>
    </source>
</evidence>